<gene>
    <name evidence="2" type="ORF">QYE76_040965</name>
</gene>
<dbReference type="EMBL" id="JAUUTY010000002">
    <property type="protein sequence ID" value="KAK1680117.1"/>
    <property type="molecule type" value="Genomic_DNA"/>
</dbReference>
<evidence type="ECO:0000313" key="3">
    <source>
        <dbReference type="Proteomes" id="UP001231189"/>
    </source>
</evidence>
<protein>
    <submittedName>
        <fullName evidence="2">Uncharacterized protein</fullName>
    </submittedName>
</protein>
<comment type="caution">
    <text evidence="2">The sequence shown here is derived from an EMBL/GenBank/DDBJ whole genome shotgun (WGS) entry which is preliminary data.</text>
</comment>
<sequence>MGSPRSNPGGSCSKKKGVVSYYLDSVVAPLKTLNSKEGVLLLEEVKAPKIQGTLEERLQTLEDTTSSWRKRFEPYEARIKDLEEKYVHTVSQLDKFQALMWDVENQNCAYEYLFKKIAEVASTKYIDLPLSFYNGRPYPWKLEEWEAHYEDNDAKEEDPAPTTQAWGNST</sequence>
<dbReference type="Proteomes" id="UP001231189">
    <property type="component" value="Unassembled WGS sequence"/>
</dbReference>
<evidence type="ECO:0000313" key="2">
    <source>
        <dbReference type="EMBL" id="KAK1680117.1"/>
    </source>
</evidence>
<feature type="region of interest" description="Disordered" evidence="1">
    <location>
        <begin position="150"/>
        <end position="170"/>
    </location>
</feature>
<accession>A0AAD8WT91</accession>
<proteinExistence type="predicted"/>
<name>A0AAD8WT91_LOLMU</name>
<evidence type="ECO:0000256" key="1">
    <source>
        <dbReference type="SAM" id="MobiDB-lite"/>
    </source>
</evidence>
<reference evidence="2" key="1">
    <citation type="submission" date="2023-07" db="EMBL/GenBank/DDBJ databases">
        <title>A chromosome-level genome assembly of Lolium multiflorum.</title>
        <authorList>
            <person name="Chen Y."/>
            <person name="Copetti D."/>
            <person name="Kolliker R."/>
            <person name="Studer B."/>
        </authorList>
    </citation>
    <scope>NUCLEOTIDE SEQUENCE</scope>
    <source>
        <strain evidence="2">02402/16</strain>
        <tissue evidence="2">Leaf</tissue>
    </source>
</reference>
<dbReference type="AlphaFoldDB" id="A0AAD8WT91"/>
<organism evidence="2 3">
    <name type="scientific">Lolium multiflorum</name>
    <name type="common">Italian ryegrass</name>
    <name type="synonym">Lolium perenne subsp. multiflorum</name>
    <dbReference type="NCBI Taxonomy" id="4521"/>
    <lineage>
        <taxon>Eukaryota</taxon>
        <taxon>Viridiplantae</taxon>
        <taxon>Streptophyta</taxon>
        <taxon>Embryophyta</taxon>
        <taxon>Tracheophyta</taxon>
        <taxon>Spermatophyta</taxon>
        <taxon>Magnoliopsida</taxon>
        <taxon>Liliopsida</taxon>
        <taxon>Poales</taxon>
        <taxon>Poaceae</taxon>
        <taxon>BOP clade</taxon>
        <taxon>Pooideae</taxon>
        <taxon>Poodae</taxon>
        <taxon>Poeae</taxon>
        <taxon>Poeae Chloroplast Group 2 (Poeae type)</taxon>
        <taxon>Loliodinae</taxon>
        <taxon>Loliinae</taxon>
        <taxon>Lolium</taxon>
    </lineage>
</organism>
<keyword evidence="3" id="KW-1185">Reference proteome</keyword>
<feature type="compositionally biased region" description="Polar residues" evidence="1">
    <location>
        <begin position="161"/>
        <end position="170"/>
    </location>
</feature>